<name>A0AAV8WFL5_9CUCU</name>
<evidence type="ECO:0000256" key="4">
    <source>
        <dbReference type="ARBA" id="ARBA00022833"/>
    </source>
</evidence>
<organism evidence="7 8">
    <name type="scientific">Exocentrus adspersus</name>
    <dbReference type="NCBI Taxonomy" id="1586481"/>
    <lineage>
        <taxon>Eukaryota</taxon>
        <taxon>Metazoa</taxon>
        <taxon>Ecdysozoa</taxon>
        <taxon>Arthropoda</taxon>
        <taxon>Hexapoda</taxon>
        <taxon>Insecta</taxon>
        <taxon>Pterygota</taxon>
        <taxon>Neoptera</taxon>
        <taxon>Endopterygota</taxon>
        <taxon>Coleoptera</taxon>
        <taxon>Polyphaga</taxon>
        <taxon>Cucujiformia</taxon>
        <taxon>Chrysomeloidea</taxon>
        <taxon>Cerambycidae</taxon>
        <taxon>Lamiinae</taxon>
        <taxon>Acanthocinini</taxon>
        <taxon>Exocentrus</taxon>
    </lineage>
</organism>
<dbReference type="SUPFAM" id="SSF57667">
    <property type="entry name" value="beta-beta-alpha zinc fingers"/>
    <property type="match status" value="2"/>
</dbReference>
<dbReference type="InterPro" id="IPR036236">
    <property type="entry name" value="Znf_C2H2_sf"/>
</dbReference>
<dbReference type="Pfam" id="PF00096">
    <property type="entry name" value="zf-C2H2"/>
    <property type="match status" value="3"/>
</dbReference>
<evidence type="ECO:0000256" key="2">
    <source>
        <dbReference type="ARBA" id="ARBA00022737"/>
    </source>
</evidence>
<dbReference type="FunFam" id="3.30.160.60:FF:000100">
    <property type="entry name" value="Zinc finger 45-like"/>
    <property type="match status" value="1"/>
</dbReference>
<protein>
    <recommendedName>
        <fullName evidence="6">C2H2-type domain-containing protein</fullName>
    </recommendedName>
</protein>
<evidence type="ECO:0000259" key="6">
    <source>
        <dbReference type="PROSITE" id="PS50157"/>
    </source>
</evidence>
<dbReference type="PROSITE" id="PS00028">
    <property type="entry name" value="ZINC_FINGER_C2H2_1"/>
    <property type="match status" value="2"/>
</dbReference>
<accession>A0AAV8WFL5</accession>
<sequence>MCILDDSITVIVKKLLGINFLKKHSCEQCGRRYKRKMHLIAHIRYECGQEPHFRCDVCLRAFHQKSNLRSHLARIHNIFDSFRFPCVQVAVTNPHKKFACHQCGRLYKYKCNLSCHMRYECGKDRQFNCTFCTKSFHHKSTLKRHLLLVHNCRYGKMTTLEFINA</sequence>
<keyword evidence="8" id="KW-1185">Reference proteome</keyword>
<dbReference type="EMBL" id="JANEYG010000002">
    <property type="protein sequence ID" value="KAJ8924945.1"/>
    <property type="molecule type" value="Genomic_DNA"/>
</dbReference>
<keyword evidence="2" id="KW-0677">Repeat</keyword>
<dbReference type="PROSITE" id="PS50157">
    <property type="entry name" value="ZINC_FINGER_C2H2_2"/>
    <property type="match status" value="4"/>
</dbReference>
<comment type="caution">
    <text evidence="7">The sequence shown here is derived from an EMBL/GenBank/DDBJ whole genome shotgun (WGS) entry which is preliminary data.</text>
</comment>
<dbReference type="PANTHER" id="PTHR24379:SF121">
    <property type="entry name" value="C2H2-TYPE DOMAIN-CONTAINING PROTEIN"/>
    <property type="match status" value="1"/>
</dbReference>
<keyword evidence="4" id="KW-0862">Zinc</keyword>
<dbReference type="Gene3D" id="3.30.160.60">
    <property type="entry name" value="Classic Zinc Finger"/>
    <property type="match status" value="3"/>
</dbReference>
<feature type="domain" description="C2H2-type" evidence="6">
    <location>
        <begin position="53"/>
        <end position="76"/>
    </location>
</feature>
<keyword evidence="3 5" id="KW-0863">Zinc-finger</keyword>
<keyword evidence="1" id="KW-0479">Metal-binding</keyword>
<feature type="domain" description="C2H2-type" evidence="6">
    <location>
        <begin position="24"/>
        <end position="51"/>
    </location>
</feature>
<dbReference type="InterPro" id="IPR013087">
    <property type="entry name" value="Znf_C2H2_type"/>
</dbReference>
<dbReference type="Proteomes" id="UP001159042">
    <property type="component" value="Unassembled WGS sequence"/>
</dbReference>
<evidence type="ECO:0000256" key="3">
    <source>
        <dbReference type="ARBA" id="ARBA00022771"/>
    </source>
</evidence>
<feature type="domain" description="C2H2-type" evidence="6">
    <location>
        <begin position="98"/>
        <end position="125"/>
    </location>
</feature>
<reference evidence="7 8" key="1">
    <citation type="journal article" date="2023" name="Insect Mol. Biol.">
        <title>Genome sequencing provides insights into the evolution of gene families encoding plant cell wall-degrading enzymes in longhorned beetles.</title>
        <authorList>
            <person name="Shin N.R."/>
            <person name="Okamura Y."/>
            <person name="Kirsch R."/>
            <person name="Pauchet Y."/>
        </authorList>
    </citation>
    <scope>NUCLEOTIDE SEQUENCE [LARGE SCALE GENOMIC DNA]</scope>
    <source>
        <strain evidence="7">EAD_L_NR</strain>
    </source>
</reference>
<evidence type="ECO:0000256" key="1">
    <source>
        <dbReference type="ARBA" id="ARBA00022723"/>
    </source>
</evidence>
<proteinExistence type="predicted"/>
<dbReference type="AlphaFoldDB" id="A0AAV8WFL5"/>
<dbReference type="SMART" id="SM00355">
    <property type="entry name" value="ZnF_C2H2"/>
    <property type="match status" value="4"/>
</dbReference>
<evidence type="ECO:0000313" key="7">
    <source>
        <dbReference type="EMBL" id="KAJ8924945.1"/>
    </source>
</evidence>
<evidence type="ECO:0000313" key="8">
    <source>
        <dbReference type="Proteomes" id="UP001159042"/>
    </source>
</evidence>
<evidence type="ECO:0000256" key="5">
    <source>
        <dbReference type="PROSITE-ProRule" id="PRU00042"/>
    </source>
</evidence>
<dbReference type="GO" id="GO:0008270">
    <property type="term" value="F:zinc ion binding"/>
    <property type="evidence" value="ECO:0007669"/>
    <property type="project" value="UniProtKB-KW"/>
</dbReference>
<dbReference type="PANTHER" id="PTHR24379">
    <property type="entry name" value="KRAB AND ZINC FINGER DOMAIN-CONTAINING"/>
    <property type="match status" value="1"/>
</dbReference>
<gene>
    <name evidence="7" type="ORF">NQ315_001108</name>
</gene>
<feature type="domain" description="C2H2-type" evidence="6">
    <location>
        <begin position="127"/>
        <end position="150"/>
    </location>
</feature>